<evidence type="ECO:0000313" key="11">
    <source>
        <dbReference type="Proteomes" id="UP000199514"/>
    </source>
</evidence>
<comment type="subcellular location">
    <subcellularLocation>
        <location evidence="1">Cell outer membrane</location>
    </subcellularLocation>
</comment>
<keyword evidence="6" id="KW-0472">Membrane</keyword>
<sequence>MKTLKPLYFSICLSAATFSAFAQTPAANPEKWTLQACVDYALQHNLQVKQSELTAETNQNNLVQSKANMLPSLAGSASHSYNIGRSIDPFTNTVVQNETVQSNSFNLGVNMNLFSGFQTRNTIERNKLSTKASELDIETNKNTIALQVVSAYTQILFSQELLKNAQTQLATSKSQVERTEKLVKAGSLPMTNLLDLKAQMAADEQNVVTYENQLDMAKLNLLQLLQKPATETIDIVVPNVDAPQESVLQRNAQQIYEAAEKTQPQIKAAELRIQSSERNISIAKGGYMPSLSLSAGVYTSYSSIAQRYVYDGSLVEYPTGAYWKDPVSGSNVPVYSVTRGGHAEKFAYFKQLDNNLRESVSFSLNIPIFSNLQNKTNVANAVISRQSARYSAESTKNTLRQTIEQAYLDAKLAQKTFTTTQNQVTAYQESFRATEQRFNVGALNSVDYNQAKNNLNKAETDLIRSKYNFIFKMKVLDFYEGKPLNF</sequence>
<accession>A0A1I1MUA3</accession>
<dbReference type="GO" id="GO:0015288">
    <property type="term" value="F:porin activity"/>
    <property type="evidence" value="ECO:0007669"/>
    <property type="project" value="TreeGrafter"/>
</dbReference>
<dbReference type="GO" id="GO:0015562">
    <property type="term" value="F:efflux transmembrane transporter activity"/>
    <property type="evidence" value="ECO:0007669"/>
    <property type="project" value="InterPro"/>
</dbReference>
<evidence type="ECO:0000256" key="5">
    <source>
        <dbReference type="ARBA" id="ARBA00022692"/>
    </source>
</evidence>
<evidence type="ECO:0000256" key="3">
    <source>
        <dbReference type="ARBA" id="ARBA00022448"/>
    </source>
</evidence>
<dbReference type="PANTHER" id="PTHR30026">
    <property type="entry name" value="OUTER MEMBRANE PROTEIN TOLC"/>
    <property type="match status" value="1"/>
</dbReference>
<evidence type="ECO:0000256" key="7">
    <source>
        <dbReference type="ARBA" id="ARBA00023237"/>
    </source>
</evidence>
<keyword evidence="5" id="KW-0812">Transmembrane</keyword>
<name>A0A1I1MUA3_9BACT</name>
<keyword evidence="3" id="KW-0813">Transport</keyword>
<protein>
    <submittedName>
        <fullName evidence="10">Outer membrane protein</fullName>
    </submittedName>
</protein>
<proteinExistence type="inferred from homology"/>
<evidence type="ECO:0000256" key="4">
    <source>
        <dbReference type="ARBA" id="ARBA00022452"/>
    </source>
</evidence>
<evidence type="ECO:0000256" key="9">
    <source>
        <dbReference type="SAM" id="SignalP"/>
    </source>
</evidence>
<evidence type="ECO:0000313" key="10">
    <source>
        <dbReference type="EMBL" id="SFC88726.1"/>
    </source>
</evidence>
<dbReference type="InterPro" id="IPR003423">
    <property type="entry name" value="OMP_efflux"/>
</dbReference>
<dbReference type="InterPro" id="IPR051906">
    <property type="entry name" value="TolC-like"/>
</dbReference>
<evidence type="ECO:0000256" key="8">
    <source>
        <dbReference type="SAM" id="Coils"/>
    </source>
</evidence>
<evidence type="ECO:0000256" key="6">
    <source>
        <dbReference type="ARBA" id="ARBA00023136"/>
    </source>
</evidence>
<dbReference type="Proteomes" id="UP000199514">
    <property type="component" value="Unassembled WGS sequence"/>
</dbReference>
<dbReference type="Pfam" id="PF02321">
    <property type="entry name" value="OEP"/>
    <property type="match status" value="2"/>
</dbReference>
<keyword evidence="11" id="KW-1185">Reference proteome</keyword>
<organism evidence="10 11">
    <name type="scientific">Flexibacter flexilis DSM 6793</name>
    <dbReference type="NCBI Taxonomy" id="927664"/>
    <lineage>
        <taxon>Bacteria</taxon>
        <taxon>Pseudomonadati</taxon>
        <taxon>Bacteroidota</taxon>
        <taxon>Cytophagia</taxon>
        <taxon>Cytophagales</taxon>
        <taxon>Flexibacteraceae</taxon>
        <taxon>Flexibacter</taxon>
    </lineage>
</organism>
<comment type="similarity">
    <text evidence="2">Belongs to the outer membrane factor (OMF) (TC 1.B.17) family.</text>
</comment>
<evidence type="ECO:0000256" key="1">
    <source>
        <dbReference type="ARBA" id="ARBA00004442"/>
    </source>
</evidence>
<dbReference type="EMBL" id="FOLE01000011">
    <property type="protein sequence ID" value="SFC88726.1"/>
    <property type="molecule type" value="Genomic_DNA"/>
</dbReference>
<dbReference type="OrthoDB" id="9811587at2"/>
<dbReference type="GO" id="GO:1990281">
    <property type="term" value="C:efflux pump complex"/>
    <property type="evidence" value="ECO:0007669"/>
    <property type="project" value="TreeGrafter"/>
</dbReference>
<evidence type="ECO:0000256" key="2">
    <source>
        <dbReference type="ARBA" id="ARBA00007613"/>
    </source>
</evidence>
<feature type="signal peptide" evidence="9">
    <location>
        <begin position="1"/>
        <end position="22"/>
    </location>
</feature>
<keyword evidence="9" id="KW-0732">Signal</keyword>
<dbReference type="Gene3D" id="1.20.1600.10">
    <property type="entry name" value="Outer membrane efflux proteins (OEP)"/>
    <property type="match status" value="1"/>
</dbReference>
<keyword evidence="8" id="KW-0175">Coiled coil</keyword>
<dbReference type="PANTHER" id="PTHR30026:SF20">
    <property type="entry name" value="OUTER MEMBRANE PROTEIN TOLC"/>
    <property type="match status" value="1"/>
</dbReference>
<feature type="coiled-coil region" evidence="8">
    <location>
        <begin position="162"/>
        <end position="227"/>
    </location>
</feature>
<gene>
    <name evidence="10" type="ORF">SAMN05421780_11199</name>
</gene>
<dbReference type="GO" id="GO:0009279">
    <property type="term" value="C:cell outer membrane"/>
    <property type="evidence" value="ECO:0007669"/>
    <property type="project" value="UniProtKB-SubCell"/>
</dbReference>
<reference evidence="10 11" key="1">
    <citation type="submission" date="2016-10" db="EMBL/GenBank/DDBJ databases">
        <authorList>
            <person name="de Groot N.N."/>
        </authorList>
    </citation>
    <scope>NUCLEOTIDE SEQUENCE [LARGE SCALE GENOMIC DNA]</scope>
    <source>
        <strain evidence="10 11">DSM 6793</strain>
    </source>
</reference>
<dbReference type="SUPFAM" id="SSF56954">
    <property type="entry name" value="Outer membrane efflux proteins (OEP)"/>
    <property type="match status" value="1"/>
</dbReference>
<dbReference type="RefSeq" id="WP_091515770.1">
    <property type="nucleotide sequence ID" value="NZ_FOLE01000011.1"/>
</dbReference>
<feature type="chain" id="PRO_5011772889" evidence="9">
    <location>
        <begin position="23"/>
        <end position="486"/>
    </location>
</feature>
<dbReference type="STRING" id="927664.SAMN05421780_11199"/>
<keyword evidence="7" id="KW-0998">Cell outer membrane</keyword>
<dbReference type="AlphaFoldDB" id="A0A1I1MUA3"/>
<keyword evidence="4" id="KW-1134">Transmembrane beta strand</keyword>